<dbReference type="GO" id="GO:0060320">
    <property type="term" value="P:rejection of self pollen"/>
    <property type="evidence" value="ECO:0007669"/>
    <property type="project" value="UniProtKB-KW"/>
</dbReference>
<evidence type="ECO:0000256" key="5">
    <source>
        <dbReference type="ARBA" id="ARBA00022729"/>
    </source>
</evidence>
<comment type="similarity">
    <text evidence="2 6">Belongs to the plant self-incompatibility (S1) protein family.</text>
</comment>
<keyword evidence="7" id="KW-1185">Reference proteome</keyword>
<evidence type="ECO:0000313" key="7">
    <source>
        <dbReference type="Proteomes" id="UP000504603"/>
    </source>
</evidence>
<evidence type="ECO:0000256" key="4">
    <source>
        <dbReference type="ARBA" id="ARBA00022525"/>
    </source>
</evidence>
<protein>
    <recommendedName>
        <fullName evidence="6">S-protein homolog</fullName>
    </recommendedName>
</protein>
<evidence type="ECO:0000256" key="3">
    <source>
        <dbReference type="ARBA" id="ARBA00022471"/>
    </source>
</evidence>
<keyword evidence="4 6" id="KW-0964">Secreted</keyword>
<dbReference type="PANTHER" id="PTHR31232:SF156">
    <property type="entry name" value="PLANT SELF-INCOMPATIBILITY PROTEIN S1 FAMILY-RELATED"/>
    <property type="match status" value="1"/>
</dbReference>
<evidence type="ECO:0000256" key="6">
    <source>
        <dbReference type="RuleBase" id="RU367044"/>
    </source>
</evidence>
<feature type="signal peptide" evidence="6">
    <location>
        <begin position="1"/>
        <end position="26"/>
    </location>
</feature>
<proteinExistence type="inferred from homology"/>
<organism evidence="7 8">
    <name type="scientific">Momordica charantia</name>
    <name type="common">Bitter gourd</name>
    <name type="synonym">Balsam pear</name>
    <dbReference type="NCBI Taxonomy" id="3673"/>
    <lineage>
        <taxon>Eukaryota</taxon>
        <taxon>Viridiplantae</taxon>
        <taxon>Streptophyta</taxon>
        <taxon>Embryophyta</taxon>
        <taxon>Tracheophyta</taxon>
        <taxon>Spermatophyta</taxon>
        <taxon>Magnoliopsida</taxon>
        <taxon>eudicotyledons</taxon>
        <taxon>Gunneridae</taxon>
        <taxon>Pentapetalae</taxon>
        <taxon>rosids</taxon>
        <taxon>fabids</taxon>
        <taxon>Cucurbitales</taxon>
        <taxon>Cucurbitaceae</taxon>
        <taxon>Momordiceae</taxon>
        <taxon>Momordica</taxon>
    </lineage>
</organism>
<dbReference type="Pfam" id="PF05938">
    <property type="entry name" value="Self-incomp_S1"/>
    <property type="match status" value="1"/>
</dbReference>
<sequence>MEGRYPKHFLVFLFVSSLAIVEQIEAVPLSKWQIHVRNELSNTQMLFVHCKSKNDDLGEHNLSVGTEFNWRFRVNIWDTTLYWCYLQKPNGQSVSFDAFWVEKDSIWLYYKCLESNCTWKAKDDGIYLRNNPDGRDVFVHKWP</sequence>
<evidence type="ECO:0000256" key="1">
    <source>
        <dbReference type="ARBA" id="ARBA00004613"/>
    </source>
</evidence>
<dbReference type="OrthoDB" id="1727555at2759"/>
<gene>
    <name evidence="8" type="primary">LOC111013612</name>
</gene>
<evidence type="ECO:0000256" key="2">
    <source>
        <dbReference type="ARBA" id="ARBA00005581"/>
    </source>
</evidence>
<dbReference type="AlphaFoldDB" id="A0A6J1CPR8"/>
<dbReference type="RefSeq" id="XP_022143780.1">
    <property type="nucleotide sequence ID" value="XM_022288088.1"/>
</dbReference>
<name>A0A6J1CPR8_MOMCH</name>
<accession>A0A6J1CPR8</accession>
<comment type="subcellular location">
    <subcellularLocation>
        <location evidence="1 6">Secreted</location>
    </subcellularLocation>
</comment>
<dbReference type="InterPro" id="IPR010264">
    <property type="entry name" value="Self-incomp_S1"/>
</dbReference>
<dbReference type="Proteomes" id="UP000504603">
    <property type="component" value="Unplaced"/>
</dbReference>
<keyword evidence="3 6" id="KW-0713">Self-incompatibility</keyword>
<dbReference type="KEGG" id="mcha:111013612"/>
<dbReference type="GeneID" id="111013612"/>
<dbReference type="GO" id="GO:0005576">
    <property type="term" value="C:extracellular region"/>
    <property type="evidence" value="ECO:0007669"/>
    <property type="project" value="UniProtKB-SubCell"/>
</dbReference>
<keyword evidence="5 6" id="KW-0732">Signal</keyword>
<reference evidence="8" key="1">
    <citation type="submission" date="2025-08" db="UniProtKB">
        <authorList>
            <consortium name="RefSeq"/>
        </authorList>
    </citation>
    <scope>IDENTIFICATION</scope>
    <source>
        <strain evidence="8">OHB3-1</strain>
    </source>
</reference>
<dbReference type="PANTHER" id="PTHR31232">
    <property type="match status" value="1"/>
</dbReference>
<evidence type="ECO:0000313" key="8">
    <source>
        <dbReference type="RefSeq" id="XP_022143780.1"/>
    </source>
</evidence>
<feature type="chain" id="PRO_5027161185" description="S-protein homolog" evidence="6">
    <location>
        <begin position="27"/>
        <end position="143"/>
    </location>
</feature>